<protein>
    <submittedName>
        <fullName evidence="1">MATH domain-containing protein</fullName>
    </submittedName>
</protein>
<evidence type="ECO:0000313" key="1">
    <source>
        <dbReference type="WBParaSite" id="SSTP_0000067700.1"/>
    </source>
</evidence>
<organism evidence="1">
    <name type="scientific">Strongyloides stercoralis</name>
    <name type="common">Threadworm</name>
    <dbReference type="NCBI Taxonomy" id="6248"/>
    <lineage>
        <taxon>Eukaryota</taxon>
        <taxon>Metazoa</taxon>
        <taxon>Ecdysozoa</taxon>
        <taxon>Nematoda</taxon>
        <taxon>Chromadorea</taxon>
        <taxon>Rhabditida</taxon>
        <taxon>Tylenchina</taxon>
        <taxon>Panagrolaimomorpha</taxon>
        <taxon>Strongyloidoidea</taxon>
        <taxon>Strongyloididae</taxon>
        <taxon>Strongyloides</taxon>
    </lineage>
</organism>
<name>A0A0K0DTW5_STRER</name>
<dbReference type="AlphaFoldDB" id="A0A0K0DTW5"/>
<sequence length="29" mass="3324">DSFNDNANFDKEHGVVLEAVVQLKLKQKH</sequence>
<dbReference type="WBParaSite" id="SSTP_0000067700.1">
    <property type="protein sequence ID" value="SSTP_0000067700.1"/>
    <property type="gene ID" value="SSTP_0000067700"/>
</dbReference>
<proteinExistence type="predicted"/>
<accession>A0A0K0DTW5</accession>
<reference evidence="1" key="1">
    <citation type="submission" date="2015-08" db="UniProtKB">
        <authorList>
            <consortium name="WormBaseParasite"/>
        </authorList>
    </citation>
    <scope>IDENTIFICATION</scope>
</reference>